<feature type="compositionally biased region" description="Polar residues" evidence="1">
    <location>
        <begin position="68"/>
        <end position="80"/>
    </location>
</feature>
<dbReference type="AlphaFoldDB" id="A0A2A2K0S9"/>
<evidence type="ECO:0000256" key="1">
    <source>
        <dbReference type="SAM" id="MobiDB-lite"/>
    </source>
</evidence>
<reference evidence="2 3" key="1">
    <citation type="journal article" date="2017" name="Curr. Biol.">
        <title>Genome architecture and evolution of a unichromosomal asexual nematode.</title>
        <authorList>
            <person name="Fradin H."/>
            <person name="Zegar C."/>
            <person name="Gutwein M."/>
            <person name="Lucas J."/>
            <person name="Kovtun M."/>
            <person name="Corcoran D."/>
            <person name="Baugh L.R."/>
            <person name="Kiontke K."/>
            <person name="Gunsalus K."/>
            <person name="Fitch D.H."/>
            <person name="Piano F."/>
        </authorList>
    </citation>
    <scope>NUCLEOTIDE SEQUENCE [LARGE SCALE GENOMIC DNA]</scope>
    <source>
        <strain evidence="2">PF1309</strain>
    </source>
</reference>
<evidence type="ECO:0000313" key="2">
    <source>
        <dbReference type="EMBL" id="PAV67557.1"/>
    </source>
</evidence>
<comment type="caution">
    <text evidence="2">The sequence shown here is derived from an EMBL/GenBank/DDBJ whole genome shotgun (WGS) entry which is preliminary data.</text>
</comment>
<gene>
    <name evidence="2" type="ORF">WR25_06709</name>
</gene>
<feature type="region of interest" description="Disordered" evidence="1">
    <location>
        <begin position="1"/>
        <end position="147"/>
    </location>
</feature>
<feature type="compositionally biased region" description="Acidic residues" evidence="1">
    <location>
        <begin position="136"/>
        <end position="147"/>
    </location>
</feature>
<dbReference type="Proteomes" id="UP000218231">
    <property type="component" value="Unassembled WGS sequence"/>
</dbReference>
<evidence type="ECO:0000313" key="3">
    <source>
        <dbReference type="Proteomes" id="UP000218231"/>
    </source>
</evidence>
<sequence length="147" mass="16123">MQIQIHGSGVQLESDNDMQKRGQIREAMREKSLNVHAKNNRESRGRESRSGTQTSEESTSAVHRRAVSDQSGFSDLNSQRVPLRDSRPASIRSAEGRCQSQVVLPETTNDLLNQQSSGNGTSQLDRKQSNSTPSLAEEDLNGEDATG</sequence>
<feature type="compositionally biased region" description="Polar residues" evidence="1">
    <location>
        <begin position="98"/>
        <end position="134"/>
    </location>
</feature>
<dbReference type="EMBL" id="LIAE01009913">
    <property type="protein sequence ID" value="PAV67556.1"/>
    <property type="molecule type" value="Genomic_DNA"/>
</dbReference>
<feature type="compositionally biased region" description="Polar residues" evidence="1">
    <location>
        <begin position="52"/>
        <end position="61"/>
    </location>
</feature>
<dbReference type="EMBL" id="LIAE01009913">
    <property type="protein sequence ID" value="PAV67557.1"/>
    <property type="molecule type" value="Genomic_DNA"/>
</dbReference>
<proteinExistence type="predicted"/>
<name>A0A2A2K0S9_9BILA</name>
<organism evidence="2 3">
    <name type="scientific">Diploscapter pachys</name>
    <dbReference type="NCBI Taxonomy" id="2018661"/>
    <lineage>
        <taxon>Eukaryota</taxon>
        <taxon>Metazoa</taxon>
        <taxon>Ecdysozoa</taxon>
        <taxon>Nematoda</taxon>
        <taxon>Chromadorea</taxon>
        <taxon>Rhabditida</taxon>
        <taxon>Rhabditina</taxon>
        <taxon>Rhabditomorpha</taxon>
        <taxon>Rhabditoidea</taxon>
        <taxon>Rhabditidae</taxon>
        <taxon>Diploscapter</taxon>
    </lineage>
</organism>
<accession>A0A2A2K0S9</accession>
<keyword evidence="3" id="KW-1185">Reference proteome</keyword>
<feature type="compositionally biased region" description="Basic and acidic residues" evidence="1">
    <location>
        <begin position="17"/>
        <end position="49"/>
    </location>
</feature>
<protein>
    <submittedName>
        <fullName evidence="2">Uncharacterized protein</fullName>
    </submittedName>
</protein>